<keyword evidence="5" id="KW-1185">Reference proteome</keyword>
<dbReference type="AlphaFoldDB" id="A0A8E0VEH5"/>
<dbReference type="GO" id="GO:0032502">
    <property type="term" value="P:developmental process"/>
    <property type="evidence" value="ECO:0007669"/>
    <property type="project" value="TreeGrafter"/>
</dbReference>
<evidence type="ECO:0000313" key="4">
    <source>
        <dbReference type="EMBL" id="KAA0188790.1"/>
    </source>
</evidence>
<dbReference type="Pfam" id="PF00010">
    <property type="entry name" value="HLH"/>
    <property type="match status" value="1"/>
</dbReference>
<dbReference type="GO" id="GO:0000977">
    <property type="term" value="F:RNA polymerase II transcription regulatory region sequence-specific DNA binding"/>
    <property type="evidence" value="ECO:0007669"/>
    <property type="project" value="TreeGrafter"/>
</dbReference>
<feature type="compositionally biased region" description="Polar residues" evidence="2">
    <location>
        <begin position="73"/>
        <end position="93"/>
    </location>
</feature>
<protein>
    <submittedName>
        <fullName evidence="4">Achaete scute transcription factor</fullName>
    </submittedName>
</protein>
<dbReference type="Gene3D" id="4.10.280.10">
    <property type="entry name" value="Helix-loop-helix DNA-binding domain"/>
    <property type="match status" value="1"/>
</dbReference>
<dbReference type="PANTHER" id="PTHR23349">
    <property type="entry name" value="BASIC HELIX-LOOP-HELIX TRANSCRIPTION FACTOR, TWIST"/>
    <property type="match status" value="1"/>
</dbReference>
<dbReference type="InterPro" id="IPR050283">
    <property type="entry name" value="E-box_TF_Regulators"/>
</dbReference>
<dbReference type="GO" id="GO:0046983">
    <property type="term" value="F:protein dimerization activity"/>
    <property type="evidence" value="ECO:0007669"/>
    <property type="project" value="InterPro"/>
</dbReference>
<dbReference type="SMART" id="SM00353">
    <property type="entry name" value="HLH"/>
    <property type="match status" value="1"/>
</dbReference>
<dbReference type="Proteomes" id="UP000728185">
    <property type="component" value="Unassembled WGS sequence"/>
</dbReference>
<dbReference type="PANTHER" id="PTHR23349:SF108">
    <property type="entry name" value="BHLH DOMAIN-CONTAINING PROTEIN"/>
    <property type="match status" value="1"/>
</dbReference>
<accession>A0A8E0VEH5</accession>
<reference evidence="4" key="1">
    <citation type="submission" date="2019-05" db="EMBL/GenBank/DDBJ databases">
        <title>Annotation for the trematode Fasciolopsis buski.</title>
        <authorList>
            <person name="Choi Y.-J."/>
        </authorList>
    </citation>
    <scope>NUCLEOTIDE SEQUENCE</scope>
    <source>
        <strain evidence="4">HT</strain>
        <tissue evidence="4">Whole worm</tissue>
    </source>
</reference>
<feature type="region of interest" description="Disordered" evidence="2">
    <location>
        <begin position="59"/>
        <end position="99"/>
    </location>
</feature>
<dbReference type="SUPFAM" id="SSF47459">
    <property type="entry name" value="HLH, helix-loop-helix DNA-binding domain"/>
    <property type="match status" value="1"/>
</dbReference>
<evidence type="ECO:0000256" key="1">
    <source>
        <dbReference type="ARBA" id="ARBA00023125"/>
    </source>
</evidence>
<dbReference type="EMBL" id="LUCM01008206">
    <property type="protein sequence ID" value="KAA0188790.1"/>
    <property type="molecule type" value="Genomic_DNA"/>
</dbReference>
<dbReference type="GO" id="GO:0000981">
    <property type="term" value="F:DNA-binding transcription factor activity, RNA polymerase II-specific"/>
    <property type="evidence" value="ECO:0007669"/>
    <property type="project" value="TreeGrafter"/>
</dbReference>
<dbReference type="InterPro" id="IPR036638">
    <property type="entry name" value="HLH_DNA-bd_sf"/>
</dbReference>
<gene>
    <name evidence="4" type="ORF">FBUS_08036</name>
</gene>
<evidence type="ECO:0000313" key="5">
    <source>
        <dbReference type="Proteomes" id="UP000728185"/>
    </source>
</evidence>
<feature type="domain" description="BHLH" evidence="3">
    <location>
        <begin position="93"/>
        <end position="144"/>
    </location>
</feature>
<sequence>MDRVLSRVANFGHPPRAPNSKLMVVRVKDHVDKENQPPATNEQTKCTTLLTKQAMCTRSTGDPDLLKLDPLCSPTNNRTDSKPKTNSQKTNTIRVSRRNERERNRVRLINLGFERLRAVVPRQSGEQLSKISTLRKAIWYIEHLDRVLHEQSSSSSESNRILPTSTTISGFNTENNCKTVNAESTTGSTRMRLEITSPELSNRRPLSDQRSQRQQRINPAVETGEIVIPTPRQAHQHVDDSRDRMMIDEGSRSETQGAVRMASWSYPDTPTGPCRILGSRGRSVYQRATPTTGHTSTETTFAICPMEHELSPIFPAQWTRNGMEVASTPLAEKKNTQRDDHDSGYSSLEITKSTMMQPLLPKELARTSVKLSYNCDHFDANYMAVVSNSEATIHSPGLSSFSVTASSFPLNSPFGHPG</sequence>
<dbReference type="PROSITE" id="PS50888">
    <property type="entry name" value="BHLH"/>
    <property type="match status" value="1"/>
</dbReference>
<organism evidence="4 5">
    <name type="scientific">Fasciolopsis buskii</name>
    <dbReference type="NCBI Taxonomy" id="27845"/>
    <lineage>
        <taxon>Eukaryota</taxon>
        <taxon>Metazoa</taxon>
        <taxon>Spiralia</taxon>
        <taxon>Lophotrochozoa</taxon>
        <taxon>Platyhelminthes</taxon>
        <taxon>Trematoda</taxon>
        <taxon>Digenea</taxon>
        <taxon>Plagiorchiida</taxon>
        <taxon>Echinostomata</taxon>
        <taxon>Echinostomatoidea</taxon>
        <taxon>Fasciolidae</taxon>
        <taxon>Fasciolopsis</taxon>
    </lineage>
</organism>
<proteinExistence type="predicted"/>
<dbReference type="CDD" id="cd11418">
    <property type="entry name" value="bHLH_TS_ASCL"/>
    <property type="match status" value="1"/>
</dbReference>
<keyword evidence="1" id="KW-0238">DNA-binding</keyword>
<evidence type="ECO:0000259" key="3">
    <source>
        <dbReference type="PROSITE" id="PS50888"/>
    </source>
</evidence>
<dbReference type="InterPro" id="IPR011598">
    <property type="entry name" value="bHLH_dom"/>
</dbReference>
<evidence type="ECO:0000256" key="2">
    <source>
        <dbReference type="SAM" id="MobiDB-lite"/>
    </source>
</evidence>
<name>A0A8E0VEH5_9TREM</name>
<dbReference type="OrthoDB" id="5976910at2759"/>
<comment type="caution">
    <text evidence="4">The sequence shown here is derived from an EMBL/GenBank/DDBJ whole genome shotgun (WGS) entry which is preliminary data.</text>
</comment>